<reference evidence="2 3" key="1">
    <citation type="submission" date="2016-11" db="EMBL/GenBank/DDBJ databases">
        <authorList>
            <person name="Jaros S."/>
            <person name="Januszkiewicz K."/>
            <person name="Wedrychowicz H."/>
        </authorList>
    </citation>
    <scope>NUCLEOTIDE SEQUENCE [LARGE SCALE GENOMIC DNA]</scope>
    <source>
        <strain evidence="2 3">CGMCC 4.2025</strain>
    </source>
</reference>
<dbReference type="STRING" id="310782.SAMN05216499_1173"/>
<keyword evidence="3" id="KW-1185">Reference proteome</keyword>
<gene>
    <name evidence="2" type="ORF">SAMN05216499_1173</name>
</gene>
<dbReference type="InterPro" id="IPR029475">
    <property type="entry name" value="DUF6807"/>
</dbReference>
<evidence type="ECO:0000313" key="3">
    <source>
        <dbReference type="Proteomes" id="UP000184111"/>
    </source>
</evidence>
<feature type="region of interest" description="Disordered" evidence="1">
    <location>
        <begin position="1"/>
        <end position="20"/>
    </location>
</feature>
<dbReference type="Proteomes" id="UP000184111">
    <property type="component" value="Unassembled WGS sequence"/>
</dbReference>
<sequence>MNDRRQQPHPPGTEPEPAGLTVTHELGTSLRVGYRGRPLTRYVHRPWDAPLESPRPYFHPLRTLGGDLVSIYRPHDHIWHKGLSLSLPNVGSENFWGGVTYRRGTGYGQFDNNGSMDHQAFDELSLTGGRLRVTERLRWHTAHGEPYVTETRRLGIEVLPDDDAWVLVFETAITNVRGARTVIGSPTTEGRDNAGYGGLFWRGPRSFTGGTVHTPDATGGDELMGVRAPWLGFTGRHDDHGRSSTLVFVDDAANEPGAGHVKWFVRATPFACVCPAPFFDREVAVEDGATLNRRYAVVIADGDRGRDGSGQLARAGAASLAAH</sequence>
<dbReference type="Pfam" id="PF14100">
    <property type="entry name" value="DUF6807"/>
    <property type="match status" value="1"/>
</dbReference>
<protein>
    <submittedName>
        <fullName evidence="2">Methane oxygenase PmoA</fullName>
    </submittedName>
</protein>
<name>A0A1M7MV89_9ACTN</name>
<organism evidence="2 3">
    <name type="scientific">Actinacidiphila paucisporea</name>
    <dbReference type="NCBI Taxonomy" id="310782"/>
    <lineage>
        <taxon>Bacteria</taxon>
        <taxon>Bacillati</taxon>
        <taxon>Actinomycetota</taxon>
        <taxon>Actinomycetes</taxon>
        <taxon>Kitasatosporales</taxon>
        <taxon>Streptomycetaceae</taxon>
        <taxon>Actinacidiphila</taxon>
    </lineage>
</organism>
<evidence type="ECO:0000313" key="2">
    <source>
        <dbReference type="EMBL" id="SHM94936.1"/>
    </source>
</evidence>
<proteinExistence type="predicted"/>
<accession>A0A1M7MV89</accession>
<dbReference type="AlphaFoldDB" id="A0A1M7MV89"/>
<evidence type="ECO:0000256" key="1">
    <source>
        <dbReference type="SAM" id="MobiDB-lite"/>
    </source>
</evidence>
<dbReference type="EMBL" id="FRBI01000017">
    <property type="protein sequence ID" value="SHM94936.1"/>
    <property type="molecule type" value="Genomic_DNA"/>
</dbReference>
<dbReference type="RefSeq" id="WP_073500914.1">
    <property type="nucleotide sequence ID" value="NZ_FRBI01000017.1"/>
</dbReference>